<evidence type="ECO:0000313" key="7">
    <source>
        <dbReference type="WBParaSite" id="EEL_0000005501-mRNA-1"/>
    </source>
</evidence>
<dbReference type="WBParaSite" id="EEL_0000005501-mRNA-1">
    <property type="protein sequence ID" value="EEL_0000005501-mRNA-1"/>
    <property type="gene ID" value="EEL_0000005501"/>
</dbReference>
<dbReference type="PROSITE" id="PS50023">
    <property type="entry name" value="LIM_DOMAIN_2"/>
    <property type="match status" value="1"/>
</dbReference>
<dbReference type="CDD" id="cd08368">
    <property type="entry name" value="LIM"/>
    <property type="match status" value="1"/>
</dbReference>
<proteinExistence type="predicted"/>
<keyword evidence="3 4" id="KW-0440">LIM domain</keyword>
<keyword evidence="1 4" id="KW-0479">Metal-binding</keyword>
<keyword evidence="2 4" id="KW-0862">Zinc</keyword>
<dbReference type="STRING" id="1147741.A0A0R3RFC8"/>
<evidence type="ECO:0000256" key="4">
    <source>
        <dbReference type="PROSITE-ProRule" id="PRU00125"/>
    </source>
</evidence>
<protein>
    <submittedName>
        <fullName evidence="7">LIM zinc-binding domain-containing protein</fullName>
    </submittedName>
</protein>
<dbReference type="Pfam" id="PF00412">
    <property type="entry name" value="LIM"/>
    <property type="match status" value="1"/>
</dbReference>
<feature type="domain" description="LIM zinc-binding" evidence="5">
    <location>
        <begin position="55"/>
        <end position="122"/>
    </location>
</feature>
<evidence type="ECO:0000259" key="5">
    <source>
        <dbReference type="PROSITE" id="PS50023"/>
    </source>
</evidence>
<name>A0A0R3RFC8_9BILA</name>
<evidence type="ECO:0000256" key="1">
    <source>
        <dbReference type="ARBA" id="ARBA00022723"/>
    </source>
</evidence>
<dbReference type="InterPro" id="IPR001781">
    <property type="entry name" value="Znf_LIM"/>
</dbReference>
<evidence type="ECO:0000313" key="6">
    <source>
        <dbReference type="Proteomes" id="UP000050640"/>
    </source>
</evidence>
<dbReference type="AlphaFoldDB" id="A0A0R3RFC8"/>
<dbReference type="Gene3D" id="2.10.110.10">
    <property type="entry name" value="Cysteine Rich Protein"/>
    <property type="match status" value="2"/>
</dbReference>
<keyword evidence="6" id="KW-1185">Reference proteome</keyword>
<dbReference type="Proteomes" id="UP000050640">
    <property type="component" value="Unplaced"/>
</dbReference>
<dbReference type="SMART" id="SM00132">
    <property type="entry name" value="LIM"/>
    <property type="match status" value="2"/>
</dbReference>
<dbReference type="PROSITE" id="PS00478">
    <property type="entry name" value="LIM_DOMAIN_1"/>
    <property type="match status" value="1"/>
</dbReference>
<evidence type="ECO:0000256" key="3">
    <source>
        <dbReference type="ARBA" id="ARBA00023038"/>
    </source>
</evidence>
<accession>A0A0R3RFC8</accession>
<evidence type="ECO:0000256" key="2">
    <source>
        <dbReference type="ARBA" id="ARBA00022833"/>
    </source>
</evidence>
<organism evidence="6 7">
    <name type="scientific">Elaeophora elaphi</name>
    <dbReference type="NCBI Taxonomy" id="1147741"/>
    <lineage>
        <taxon>Eukaryota</taxon>
        <taxon>Metazoa</taxon>
        <taxon>Ecdysozoa</taxon>
        <taxon>Nematoda</taxon>
        <taxon>Chromadorea</taxon>
        <taxon>Rhabditida</taxon>
        <taxon>Spirurina</taxon>
        <taxon>Spiruromorpha</taxon>
        <taxon>Filarioidea</taxon>
        <taxon>Onchocercidae</taxon>
        <taxon>Elaeophora</taxon>
    </lineage>
</organism>
<dbReference type="GO" id="GO:0046872">
    <property type="term" value="F:metal ion binding"/>
    <property type="evidence" value="ECO:0007669"/>
    <property type="project" value="UniProtKB-KW"/>
</dbReference>
<reference evidence="7" key="1">
    <citation type="submission" date="2017-02" db="UniProtKB">
        <authorList>
            <consortium name="WormBaseParasite"/>
        </authorList>
    </citation>
    <scope>IDENTIFICATION</scope>
</reference>
<sequence length="137" mass="15858">MSRRGCCAKCTAPFVNEEAILACGQLYHANHLCCNYCNTRICYIEESFIVDCARIACIRCFHKLSPKCHKCRKSVVNDIDGRLYHLNCFKCARCHRILDVEYFEDEDGRPLDRDCLWGDVLMDHIIRDTDNVIPSGY</sequence>